<dbReference type="SUPFAM" id="SSF51735">
    <property type="entry name" value="NAD(P)-binding Rossmann-fold domains"/>
    <property type="match status" value="1"/>
</dbReference>
<dbReference type="PANTHER" id="PTHR48079">
    <property type="entry name" value="PROTEIN YEEZ"/>
    <property type="match status" value="1"/>
</dbReference>
<dbReference type="InterPro" id="IPR051783">
    <property type="entry name" value="NAD(P)-dependent_oxidoreduct"/>
</dbReference>
<protein>
    <submittedName>
        <fullName evidence="1">Nucleoside-diphosphate-sugar epimerase</fullName>
    </submittedName>
</protein>
<reference evidence="1 2" key="1">
    <citation type="journal article" date="2018" name="Microbes Environ.">
        <title>Comparative Genomic Insights into Endofungal Lifestyles of Two Bacterial Endosymbionts, Mycoavidus cysteinexigens and Burkholderia rhizoxinica.</title>
        <authorList>
            <person name="Sharmin D."/>
            <person name="Guo Y."/>
            <person name="Nishizawa T."/>
            <person name="Ohshima S."/>
            <person name="Sato Y."/>
            <person name="Takashima Y."/>
            <person name="Narisawa K."/>
            <person name="Ohta H."/>
        </authorList>
    </citation>
    <scope>NUCLEOTIDE SEQUENCE [LARGE SCALE GENOMIC DNA]</scope>
    <source>
        <strain evidence="1 2">B1-EB</strain>
    </source>
</reference>
<evidence type="ECO:0000313" key="2">
    <source>
        <dbReference type="Proteomes" id="UP000282597"/>
    </source>
</evidence>
<dbReference type="Pfam" id="PF01370">
    <property type="entry name" value="Epimerase"/>
    <property type="match status" value="1"/>
</dbReference>
<name>A0A2Z6ET11_9BURK</name>
<accession>A0A2Z6ET11</accession>
<dbReference type="GO" id="GO:0005737">
    <property type="term" value="C:cytoplasm"/>
    <property type="evidence" value="ECO:0007669"/>
    <property type="project" value="TreeGrafter"/>
</dbReference>
<dbReference type="KEGG" id="mcys:MCB1EB_0374"/>
<dbReference type="AlphaFoldDB" id="A0A2Z6ET11"/>
<organism evidence="1 2">
    <name type="scientific">Mycoavidus cysteinexigens</name>
    <dbReference type="NCBI Taxonomy" id="1553431"/>
    <lineage>
        <taxon>Bacteria</taxon>
        <taxon>Pseudomonadati</taxon>
        <taxon>Pseudomonadota</taxon>
        <taxon>Betaproteobacteria</taxon>
        <taxon>Burkholderiales</taxon>
        <taxon>Burkholderiaceae</taxon>
        <taxon>Mycoavidus</taxon>
    </lineage>
</organism>
<dbReference type="GO" id="GO:0004029">
    <property type="term" value="F:aldehyde dehydrogenase (NAD+) activity"/>
    <property type="evidence" value="ECO:0007669"/>
    <property type="project" value="TreeGrafter"/>
</dbReference>
<dbReference type="InterPro" id="IPR036291">
    <property type="entry name" value="NAD(P)-bd_dom_sf"/>
</dbReference>
<dbReference type="InterPro" id="IPR001509">
    <property type="entry name" value="Epimerase_deHydtase"/>
</dbReference>
<proteinExistence type="predicted"/>
<gene>
    <name evidence="1" type="ORF">MCB1EB_0374</name>
</gene>
<dbReference type="PANTHER" id="PTHR48079:SF6">
    <property type="entry name" value="NAD(P)-BINDING DOMAIN-CONTAINING PROTEIN-RELATED"/>
    <property type="match status" value="1"/>
</dbReference>
<keyword evidence="2" id="KW-1185">Reference proteome</keyword>
<dbReference type="Gene3D" id="3.40.50.720">
    <property type="entry name" value="NAD(P)-binding Rossmann-like Domain"/>
    <property type="match status" value="1"/>
</dbReference>
<sequence length="307" mass="34255">MIPTRKLRRKRILIVGCGDIGLRCAKLLLPRYRVLALTRQAERCVSLRTLGVVPVVGDLDRRSSLKRLVGLADTVLHLAPPAAHGSEDQRTRFLLAALSRSKASPMWIYASTTGVYGDCAGALVDETRLVRPANERSLRRLSAESQLRAAGARALLSLRIVRIPGIYASNRLPLARLQAGMFALNPAEDIYTNHIQADDLALILLRIKRLGCPQRIVHAVDDTQMKLADYFDLIADAYGLPRPKRITRTQALDLLNPTLLSFTRESRRLMNTRLKTELAYQLRYPTVQDFLREHGNLSLAGGHPDPC</sequence>
<evidence type="ECO:0000313" key="1">
    <source>
        <dbReference type="EMBL" id="BBE08535.1"/>
    </source>
</evidence>
<dbReference type="Proteomes" id="UP000282597">
    <property type="component" value="Chromosome"/>
</dbReference>
<dbReference type="EMBL" id="AP018150">
    <property type="protein sequence ID" value="BBE08535.1"/>
    <property type="molecule type" value="Genomic_DNA"/>
</dbReference>
<dbReference type="RefSeq" id="WP_045363284.1">
    <property type="nucleotide sequence ID" value="NZ_AP018150.1"/>
</dbReference>